<sequence length="64" mass="7445">PGRRLESLRLPELRVASDYLQEHELPAKFKKFKKKGKIRKKPKQEPIDVEEHEAGNAPLHTDDT</sequence>
<reference evidence="2" key="1">
    <citation type="submission" date="2022-03" db="EMBL/GenBank/DDBJ databases">
        <authorList>
            <person name="Lindestad O."/>
        </authorList>
    </citation>
    <scope>NUCLEOTIDE SEQUENCE</scope>
</reference>
<feature type="region of interest" description="Disordered" evidence="1">
    <location>
        <begin position="33"/>
        <end position="64"/>
    </location>
</feature>
<dbReference type="EMBL" id="CAKXAJ010011802">
    <property type="protein sequence ID" value="CAH2215496.1"/>
    <property type="molecule type" value="Genomic_DNA"/>
</dbReference>
<gene>
    <name evidence="2" type="primary">jg13752</name>
    <name evidence="2" type="ORF">PAEG_LOCUS3630</name>
</gene>
<evidence type="ECO:0000256" key="1">
    <source>
        <dbReference type="SAM" id="MobiDB-lite"/>
    </source>
</evidence>
<organism evidence="2 3">
    <name type="scientific">Pararge aegeria aegeria</name>
    <dbReference type="NCBI Taxonomy" id="348720"/>
    <lineage>
        <taxon>Eukaryota</taxon>
        <taxon>Metazoa</taxon>
        <taxon>Ecdysozoa</taxon>
        <taxon>Arthropoda</taxon>
        <taxon>Hexapoda</taxon>
        <taxon>Insecta</taxon>
        <taxon>Pterygota</taxon>
        <taxon>Neoptera</taxon>
        <taxon>Endopterygota</taxon>
        <taxon>Lepidoptera</taxon>
        <taxon>Glossata</taxon>
        <taxon>Ditrysia</taxon>
        <taxon>Papilionoidea</taxon>
        <taxon>Nymphalidae</taxon>
        <taxon>Satyrinae</taxon>
        <taxon>Satyrini</taxon>
        <taxon>Parargina</taxon>
        <taxon>Pararge</taxon>
    </lineage>
</organism>
<accession>A0A8S4QS44</accession>
<dbReference type="AlphaFoldDB" id="A0A8S4QS44"/>
<feature type="compositionally biased region" description="Basic residues" evidence="1">
    <location>
        <begin position="33"/>
        <end position="42"/>
    </location>
</feature>
<evidence type="ECO:0000313" key="2">
    <source>
        <dbReference type="EMBL" id="CAH2215496.1"/>
    </source>
</evidence>
<dbReference type="Proteomes" id="UP000838756">
    <property type="component" value="Unassembled WGS sequence"/>
</dbReference>
<feature type="non-terminal residue" evidence="2">
    <location>
        <position position="1"/>
    </location>
</feature>
<comment type="caution">
    <text evidence="2">The sequence shown here is derived from an EMBL/GenBank/DDBJ whole genome shotgun (WGS) entry which is preliminary data.</text>
</comment>
<feature type="non-terminal residue" evidence="2">
    <location>
        <position position="64"/>
    </location>
</feature>
<evidence type="ECO:0000313" key="3">
    <source>
        <dbReference type="Proteomes" id="UP000838756"/>
    </source>
</evidence>
<proteinExistence type="predicted"/>
<keyword evidence="3" id="KW-1185">Reference proteome</keyword>
<name>A0A8S4QS44_9NEOP</name>
<protein>
    <submittedName>
        <fullName evidence="2">Jg13752 protein</fullName>
    </submittedName>
</protein>